<feature type="region of interest" description="Disordered" evidence="1">
    <location>
        <begin position="73"/>
        <end position="132"/>
    </location>
</feature>
<evidence type="ECO:0008006" key="4">
    <source>
        <dbReference type="Google" id="ProtNLM"/>
    </source>
</evidence>
<proteinExistence type="predicted"/>
<evidence type="ECO:0000313" key="3">
    <source>
        <dbReference type="Proteomes" id="UP001595914"/>
    </source>
</evidence>
<reference evidence="3" key="1">
    <citation type="journal article" date="2019" name="Int. J. Syst. Evol. Microbiol.">
        <title>The Global Catalogue of Microorganisms (GCM) 10K type strain sequencing project: providing services to taxonomists for standard genome sequencing and annotation.</title>
        <authorList>
            <consortium name="The Broad Institute Genomics Platform"/>
            <consortium name="The Broad Institute Genome Sequencing Center for Infectious Disease"/>
            <person name="Wu L."/>
            <person name="Ma J."/>
        </authorList>
    </citation>
    <scope>NUCLEOTIDE SEQUENCE [LARGE SCALE GENOMIC DNA]</scope>
    <source>
        <strain evidence="3">CCUG 54520</strain>
    </source>
</reference>
<feature type="compositionally biased region" description="Acidic residues" evidence="1">
    <location>
        <begin position="73"/>
        <end position="91"/>
    </location>
</feature>
<name>A0ABV9FXU5_9NOCA</name>
<dbReference type="RefSeq" id="WP_378419566.1">
    <property type="nucleotide sequence ID" value="NZ_JBHSFO010000014.1"/>
</dbReference>
<sequence length="132" mass="13652">MDDDESLFTGSEAAGAMPPVPEDVWARALAAALDPAAPAVDADLVPEIDDEPVVPYDDGDIVLVDDEDVLDDDGTEDVVLDDGDPVFDDDPLPAPDLGDAGVSGQDTAGAFDPQEADLHHDAGDPDPGFDLL</sequence>
<evidence type="ECO:0000256" key="1">
    <source>
        <dbReference type="SAM" id="MobiDB-lite"/>
    </source>
</evidence>
<dbReference type="EMBL" id="JBHSFO010000014">
    <property type="protein sequence ID" value="MFC4605828.1"/>
    <property type="molecule type" value="Genomic_DNA"/>
</dbReference>
<protein>
    <recommendedName>
        <fullName evidence="4">DUF5709 domain-containing protein</fullName>
    </recommendedName>
</protein>
<organism evidence="2 3">
    <name type="scientific">Rhodococcus kronopolitis</name>
    <dbReference type="NCBI Taxonomy" id="1460226"/>
    <lineage>
        <taxon>Bacteria</taxon>
        <taxon>Bacillati</taxon>
        <taxon>Actinomycetota</taxon>
        <taxon>Actinomycetes</taxon>
        <taxon>Mycobacteriales</taxon>
        <taxon>Nocardiaceae</taxon>
        <taxon>Rhodococcus</taxon>
    </lineage>
</organism>
<gene>
    <name evidence="2" type="ORF">ACFO6S_19180</name>
</gene>
<accession>A0ABV9FXU5</accession>
<comment type="caution">
    <text evidence="2">The sequence shown here is derived from an EMBL/GenBank/DDBJ whole genome shotgun (WGS) entry which is preliminary data.</text>
</comment>
<keyword evidence="3" id="KW-1185">Reference proteome</keyword>
<dbReference type="Proteomes" id="UP001595914">
    <property type="component" value="Unassembled WGS sequence"/>
</dbReference>
<evidence type="ECO:0000313" key="2">
    <source>
        <dbReference type="EMBL" id="MFC4605828.1"/>
    </source>
</evidence>